<dbReference type="PANTHER" id="PTHR34883:SF4">
    <property type="entry name" value="CUPREDOXIN"/>
    <property type="match status" value="1"/>
</dbReference>
<sequence>MARLLTLISLAAGLFSLTVNARVPVSRPESFAAEVRQVDVETVTVENSGGGSSVIIIATNEGGSSQNKYWNQPAMAVGKVHQVTVGGSAGLVYTPDSITADVGDMVQFNFMSENHTVTQSSFNTPCEKLANGVDSGFMPNPGNSLNPPPMMMFQVNTTQPIWMYCRQKGHCGKGMVFSINPTAEKSQAAFKAAAIAQNGTASSSSSNSAAGSASSSAAASAASSAAVAAGSSSVVQGSGTTSNGGTCACSCLCGAAAFPAGAGIGAVGGWGGEISIVSAAAKKRALIDDHGH</sequence>
<feature type="signal peptide" evidence="1">
    <location>
        <begin position="1"/>
        <end position="21"/>
    </location>
</feature>
<evidence type="ECO:0000256" key="1">
    <source>
        <dbReference type="SAM" id="SignalP"/>
    </source>
</evidence>
<organism evidence="2 3">
    <name type="scientific">Rasamsonia emersonii (strain ATCC 16479 / CBS 393.64 / IMI 116815)</name>
    <dbReference type="NCBI Taxonomy" id="1408163"/>
    <lineage>
        <taxon>Eukaryota</taxon>
        <taxon>Fungi</taxon>
        <taxon>Dikarya</taxon>
        <taxon>Ascomycota</taxon>
        <taxon>Pezizomycotina</taxon>
        <taxon>Eurotiomycetes</taxon>
        <taxon>Eurotiomycetidae</taxon>
        <taxon>Eurotiales</taxon>
        <taxon>Trichocomaceae</taxon>
        <taxon>Rasamsonia</taxon>
    </lineage>
</organism>
<gene>
    <name evidence="2" type="ORF">T310_0347</name>
</gene>
<evidence type="ECO:0008006" key="4">
    <source>
        <dbReference type="Google" id="ProtNLM"/>
    </source>
</evidence>
<dbReference type="STRING" id="1408163.A0A0F4Z6Y3"/>
<dbReference type="EMBL" id="LASV01000016">
    <property type="protein sequence ID" value="KKA25618.1"/>
    <property type="molecule type" value="Genomic_DNA"/>
</dbReference>
<evidence type="ECO:0000313" key="3">
    <source>
        <dbReference type="Proteomes" id="UP000053958"/>
    </source>
</evidence>
<accession>A0A0F4Z6Y3</accession>
<dbReference type="PANTHER" id="PTHR34883">
    <property type="entry name" value="SERINE-RICH PROTEIN, PUTATIVE-RELATED-RELATED"/>
    <property type="match status" value="1"/>
</dbReference>
<protein>
    <recommendedName>
        <fullName evidence="4">Serine-threonine rich protein</fullName>
    </recommendedName>
</protein>
<keyword evidence="3" id="KW-1185">Reference proteome</keyword>
<reference evidence="2 3" key="1">
    <citation type="submission" date="2015-04" db="EMBL/GenBank/DDBJ databases">
        <authorList>
            <person name="Heijne W.H."/>
            <person name="Fedorova N.D."/>
            <person name="Nierman W.C."/>
            <person name="Vollebregt A.W."/>
            <person name="Zhao Z."/>
            <person name="Wu L."/>
            <person name="Kumar M."/>
            <person name="Stam H."/>
            <person name="van den Berg M.A."/>
            <person name="Pel H.J."/>
        </authorList>
    </citation>
    <scope>NUCLEOTIDE SEQUENCE [LARGE SCALE GENOMIC DNA]</scope>
    <source>
        <strain evidence="2 3">CBS 393.64</strain>
    </source>
</reference>
<keyword evidence="1" id="KW-0732">Signal</keyword>
<comment type="caution">
    <text evidence="2">The sequence shown here is derived from an EMBL/GenBank/DDBJ whole genome shotgun (WGS) entry which is preliminary data.</text>
</comment>
<dbReference type="AlphaFoldDB" id="A0A0F4Z6Y3"/>
<name>A0A0F4Z6Y3_RASE3</name>
<dbReference type="Gene3D" id="2.60.40.420">
    <property type="entry name" value="Cupredoxins - blue copper proteins"/>
    <property type="match status" value="1"/>
</dbReference>
<dbReference type="OrthoDB" id="2331100at2759"/>
<dbReference type="CDD" id="cd00920">
    <property type="entry name" value="Cupredoxin"/>
    <property type="match status" value="1"/>
</dbReference>
<dbReference type="RefSeq" id="XP_013332230.1">
    <property type="nucleotide sequence ID" value="XM_013476776.1"/>
</dbReference>
<dbReference type="InterPro" id="IPR008972">
    <property type="entry name" value="Cupredoxin"/>
</dbReference>
<dbReference type="SUPFAM" id="SSF49503">
    <property type="entry name" value="Cupredoxins"/>
    <property type="match status" value="1"/>
</dbReference>
<evidence type="ECO:0000313" key="2">
    <source>
        <dbReference type="EMBL" id="KKA25618.1"/>
    </source>
</evidence>
<dbReference type="Proteomes" id="UP000053958">
    <property type="component" value="Unassembled WGS sequence"/>
</dbReference>
<proteinExistence type="predicted"/>
<dbReference type="InterPro" id="IPR052953">
    <property type="entry name" value="Ser-rich/MCO-related"/>
</dbReference>
<dbReference type="GeneID" id="25312402"/>
<feature type="chain" id="PRO_5002482291" description="Serine-threonine rich protein" evidence="1">
    <location>
        <begin position="22"/>
        <end position="292"/>
    </location>
</feature>